<dbReference type="Pfam" id="PF00092">
    <property type="entry name" value="VWA"/>
    <property type="match status" value="1"/>
</dbReference>
<evidence type="ECO:0000256" key="1">
    <source>
        <dbReference type="SAM" id="Coils"/>
    </source>
</evidence>
<protein>
    <submittedName>
        <fullName evidence="4">Ca-activated chloride channel family protein</fullName>
    </submittedName>
</protein>
<evidence type="ECO:0000256" key="2">
    <source>
        <dbReference type="SAM" id="SignalP"/>
    </source>
</evidence>
<accession>A0A1C3ZWN5</accession>
<dbReference type="RefSeq" id="WP_091120784.1">
    <property type="nucleotide sequence ID" value="NZ_FMBA01000007.1"/>
</dbReference>
<evidence type="ECO:0000259" key="3">
    <source>
        <dbReference type="PROSITE" id="PS50234"/>
    </source>
</evidence>
<proteinExistence type="predicted"/>
<dbReference type="Gene3D" id="3.40.50.410">
    <property type="entry name" value="von Willebrand factor, type A domain"/>
    <property type="match status" value="1"/>
</dbReference>
<reference evidence="5" key="1">
    <citation type="submission" date="2016-08" db="EMBL/GenBank/DDBJ databases">
        <authorList>
            <person name="Varghese N."/>
            <person name="Submissions Spin"/>
        </authorList>
    </citation>
    <scope>NUCLEOTIDE SEQUENCE [LARGE SCALE GENOMIC DNA]</scope>
    <source>
        <strain evidence="5">R-53144</strain>
    </source>
</reference>
<dbReference type="STRING" id="1798183.GA0061080_100710"/>
<dbReference type="AlphaFoldDB" id="A0A1C3ZWN5"/>
<feature type="domain" description="VWFA" evidence="3">
    <location>
        <begin position="66"/>
        <end position="246"/>
    </location>
</feature>
<dbReference type="InterPro" id="IPR036465">
    <property type="entry name" value="vWFA_dom_sf"/>
</dbReference>
<dbReference type="EMBL" id="FMBA01000007">
    <property type="protein sequence ID" value="SCB86824.1"/>
    <property type="molecule type" value="Genomic_DNA"/>
</dbReference>
<feature type="signal peptide" evidence="2">
    <location>
        <begin position="1"/>
        <end position="21"/>
    </location>
</feature>
<dbReference type="PANTHER" id="PTHR10579">
    <property type="entry name" value="CALCIUM-ACTIVATED CHLORIDE CHANNEL REGULATOR"/>
    <property type="match status" value="1"/>
</dbReference>
<feature type="chain" id="PRO_5008688320" evidence="2">
    <location>
        <begin position="22"/>
        <end position="450"/>
    </location>
</feature>
<keyword evidence="1" id="KW-0175">Coiled coil</keyword>
<dbReference type="SMART" id="SM00327">
    <property type="entry name" value="VWA"/>
    <property type="match status" value="1"/>
</dbReference>
<gene>
    <name evidence="4" type="ORF">GA0061080_100710</name>
</gene>
<dbReference type="OrthoDB" id="9805121at2"/>
<name>A0A1C3ZWN5_9GAMM</name>
<feature type="coiled-coil region" evidence="1">
    <location>
        <begin position="372"/>
        <end position="399"/>
    </location>
</feature>
<evidence type="ECO:0000313" key="5">
    <source>
        <dbReference type="Proteomes" id="UP000199698"/>
    </source>
</evidence>
<keyword evidence="5" id="KW-1185">Reference proteome</keyword>
<organism evidence="4 5">
    <name type="scientific">Gilliamella intestini</name>
    <dbReference type="NCBI Taxonomy" id="1798183"/>
    <lineage>
        <taxon>Bacteria</taxon>
        <taxon>Pseudomonadati</taxon>
        <taxon>Pseudomonadota</taxon>
        <taxon>Gammaproteobacteria</taxon>
        <taxon>Orbales</taxon>
        <taxon>Orbaceae</taxon>
        <taxon>Gilliamella</taxon>
    </lineage>
</organism>
<dbReference type="PROSITE" id="PS50234">
    <property type="entry name" value="VWFA"/>
    <property type="match status" value="1"/>
</dbReference>
<dbReference type="InterPro" id="IPR051266">
    <property type="entry name" value="CLCR"/>
</dbReference>
<evidence type="ECO:0000313" key="4">
    <source>
        <dbReference type="EMBL" id="SCB86824.1"/>
    </source>
</evidence>
<sequence length="450" mass="50104">MKFIKSLIFIGISALSFLGNAKTNNQIQVRSELASPIILENSEEKNYLKVSLTGIEFDSSKRVPINLALVIDRSGSMSGDRIKKAREAAILAVNMLNNEDMLSIVAYDSDAKVIVPSSKVTNKQKIIRLINKHIVAGGGTALFAGLSKGINQVEKQLTKDKVNRIILLSDGQANIGPSSVGELSELAIIAAKKNIAITTLGIGSDYNEQLMSSIASYSDGNHVFIDDTAKLENVFVREFKDVMSAVAQDVIITIHLKDGVKPVRLLGRDGVIKDNQVIVKMNQLYSNQEKYLLLEVIPEKGKVGQNKTLAQIDLQYNNLLENKTENETQVVKIAYTDNQDVVNKAIVHEVVAESEIQKVALENEKALKLYNEGKLEEARQLLQENSKKLRDRADMLSEREPEVSSRLKEQMDKNNIMADAILTDDENTYRKKVTEKQYESKQNMKSVIKK</sequence>
<keyword evidence="2" id="KW-0732">Signal</keyword>
<dbReference type="InterPro" id="IPR002035">
    <property type="entry name" value="VWF_A"/>
</dbReference>
<dbReference type="PANTHER" id="PTHR10579:SF43">
    <property type="entry name" value="ZINC FINGER (C3HC4-TYPE RING FINGER) FAMILY PROTEIN"/>
    <property type="match status" value="1"/>
</dbReference>
<dbReference type="SUPFAM" id="SSF53300">
    <property type="entry name" value="vWA-like"/>
    <property type="match status" value="1"/>
</dbReference>
<dbReference type="Proteomes" id="UP000199698">
    <property type="component" value="Unassembled WGS sequence"/>
</dbReference>